<keyword evidence="2 5" id="KW-0689">Ribosomal protein</keyword>
<dbReference type="Gene3D" id="1.10.287.610">
    <property type="entry name" value="Helix hairpin bin"/>
    <property type="match status" value="1"/>
</dbReference>
<dbReference type="InterPro" id="IPR001865">
    <property type="entry name" value="Ribosomal_uS2"/>
</dbReference>
<evidence type="ECO:0000313" key="6">
    <source>
        <dbReference type="EMBL" id="PJA46684.1"/>
    </source>
</evidence>
<name>A0A2M7XFN0_9BACT</name>
<dbReference type="PRINTS" id="PR00395">
    <property type="entry name" value="RIBOSOMALS2"/>
</dbReference>
<proteinExistence type="inferred from homology"/>
<dbReference type="PROSITE" id="PS00962">
    <property type="entry name" value="RIBOSOMAL_S2_1"/>
    <property type="match status" value="1"/>
</dbReference>
<organism evidence="6 7">
    <name type="scientific">Candidatus Uhrbacteria bacterium CG_4_9_14_3_um_filter_41_35</name>
    <dbReference type="NCBI Taxonomy" id="1975034"/>
    <lineage>
        <taxon>Bacteria</taxon>
        <taxon>Candidatus Uhriibacteriota</taxon>
    </lineage>
</organism>
<dbReference type="EMBL" id="PFWT01000009">
    <property type="protein sequence ID" value="PJA46684.1"/>
    <property type="molecule type" value="Genomic_DNA"/>
</dbReference>
<evidence type="ECO:0000256" key="4">
    <source>
        <dbReference type="ARBA" id="ARBA00035256"/>
    </source>
</evidence>
<dbReference type="GO" id="GO:0015935">
    <property type="term" value="C:small ribosomal subunit"/>
    <property type="evidence" value="ECO:0007669"/>
    <property type="project" value="InterPro"/>
</dbReference>
<dbReference type="PANTHER" id="PTHR12534:SF0">
    <property type="entry name" value="SMALL RIBOSOMAL SUBUNIT PROTEIN US2M"/>
    <property type="match status" value="1"/>
</dbReference>
<gene>
    <name evidence="5 6" type="primary">rpsB</name>
    <name evidence="6" type="ORF">CO173_02865</name>
</gene>
<sequence>MPKMPTLEEMLKAGVHFGHRTSRWHPKMKPFIFGSRGGVHIIDVEQTQKMLEEALAYASGIVSRGGNVVLIGTKPQIQDLIQKSAEEAGAPYVNTRWLGGTFTNFPEIQKLIKNYLGLIDQRTKGELKKYTKLEQLQFDRKIEELEGKIGGISELKKLPEAIFVLDVRNDKTAIVEAKKRGIKVIGVCDTNVNPTEVDYVIPANDDSIASLRMIAKLMSQALLEGKANKKAVETAVKEKADKKEEVAVAKASQETVEDLDEAMKDQLVKEASESKK</sequence>
<keyword evidence="3 5" id="KW-0687">Ribonucleoprotein</keyword>
<protein>
    <recommendedName>
        <fullName evidence="4 5">Small ribosomal subunit protein uS2</fullName>
    </recommendedName>
</protein>
<comment type="similarity">
    <text evidence="1 5">Belongs to the universal ribosomal protein uS2 family.</text>
</comment>
<comment type="caution">
    <text evidence="6">The sequence shown here is derived from an EMBL/GenBank/DDBJ whole genome shotgun (WGS) entry which is preliminary data.</text>
</comment>
<dbReference type="InterPro" id="IPR005706">
    <property type="entry name" value="Ribosomal_uS2_bac/mit/plastid"/>
</dbReference>
<dbReference type="Gene3D" id="3.40.50.10490">
    <property type="entry name" value="Glucose-6-phosphate isomerase like protein, domain 1"/>
    <property type="match status" value="1"/>
</dbReference>
<dbReference type="AlphaFoldDB" id="A0A2M7XFN0"/>
<dbReference type="GO" id="GO:0006412">
    <property type="term" value="P:translation"/>
    <property type="evidence" value="ECO:0007669"/>
    <property type="project" value="UniProtKB-UniRule"/>
</dbReference>
<reference evidence="7" key="1">
    <citation type="submission" date="2017-09" db="EMBL/GenBank/DDBJ databases">
        <title>Depth-based differentiation of microbial function through sediment-hosted aquifers and enrichment of novel symbionts in the deep terrestrial subsurface.</title>
        <authorList>
            <person name="Probst A.J."/>
            <person name="Ladd B."/>
            <person name="Jarett J.K."/>
            <person name="Geller-Mcgrath D.E."/>
            <person name="Sieber C.M.K."/>
            <person name="Emerson J.B."/>
            <person name="Anantharaman K."/>
            <person name="Thomas B.C."/>
            <person name="Malmstrom R."/>
            <person name="Stieglmeier M."/>
            <person name="Klingl A."/>
            <person name="Woyke T."/>
            <person name="Ryan C.M."/>
            <person name="Banfield J.F."/>
        </authorList>
    </citation>
    <scope>NUCLEOTIDE SEQUENCE [LARGE SCALE GENOMIC DNA]</scope>
</reference>
<evidence type="ECO:0000256" key="5">
    <source>
        <dbReference type="HAMAP-Rule" id="MF_00291"/>
    </source>
</evidence>
<dbReference type="Pfam" id="PF00318">
    <property type="entry name" value="Ribosomal_S2"/>
    <property type="match status" value="1"/>
</dbReference>
<dbReference type="Proteomes" id="UP000231263">
    <property type="component" value="Unassembled WGS sequence"/>
</dbReference>
<accession>A0A2M7XFN0</accession>
<evidence type="ECO:0000256" key="1">
    <source>
        <dbReference type="ARBA" id="ARBA00006242"/>
    </source>
</evidence>
<dbReference type="SUPFAM" id="SSF52313">
    <property type="entry name" value="Ribosomal protein S2"/>
    <property type="match status" value="1"/>
</dbReference>
<dbReference type="GO" id="GO:0003735">
    <property type="term" value="F:structural constituent of ribosome"/>
    <property type="evidence" value="ECO:0007669"/>
    <property type="project" value="InterPro"/>
</dbReference>
<dbReference type="HAMAP" id="MF_00291_B">
    <property type="entry name" value="Ribosomal_uS2_B"/>
    <property type="match status" value="1"/>
</dbReference>
<dbReference type="CDD" id="cd01425">
    <property type="entry name" value="RPS2"/>
    <property type="match status" value="1"/>
</dbReference>
<evidence type="ECO:0000313" key="7">
    <source>
        <dbReference type="Proteomes" id="UP000231263"/>
    </source>
</evidence>
<dbReference type="InterPro" id="IPR018130">
    <property type="entry name" value="Ribosomal_uS2_CS"/>
</dbReference>
<dbReference type="NCBIfam" id="TIGR01011">
    <property type="entry name" value="rpsB_bact"/>
    <property type="match status" value="1"/>
</dbReference>
<evidence type="ECO:0000256" key="3">
    <source>
        <dbReference type="ARBA" id="ARBA00023274"/>
    </source>
</evidence>
<evidence type="ECO:0000256" key="2">
    <source>
        <dbReference type="ARBA" id="ARBA00022980"/>
    </source>
</evidence>
<dbReference type="InterPro" id="IPR023591">
    <property type="entry name" value="Ribosomal_uS2_flav_dom_sf"/>
</dbReference>
<dbReference type="PANTHER" id="PTHR12534">
    <property type="entry name" value="30S RIBOSOMAL PROTEIN S2 PROKARYOTIC AND ORGANELLAR"/>
    <property type="match status" value="1"/>
</dbReference>